<evidence type="ECO:0000313" key="7">
    <source>
        <dbReference type="Proteomes" id="UP000276417"/>
    </source>
</evidence>
<dbReference type="AlphaFoldDB" id="A0A3G8YID5"/>
<dbReference type="GO" id="GO:0030313">
    <property type="term" value="C:cell envelope"/>
    <property type="evidence" value="ECO:0007669"/>
    <property type="project" value="UniProtKB-SubCell"/>
</dbReference>
<dbReference type="PANTHER" id="PTHR43649:SF31">
    <property type="entry name" value="SN-GLYCEROL-3-PHOSPHATE-BINDING PERIPLASMIC PROTEIN UGPB"/>
    <property type="match status" value="1"/>
</dbReference>
<reference evidence="6 7" key="1">
    <citation type="submission" date="2018-11" db="EMBL/GenBank/DDBJ databases">
        <title>Deinococcus shelandsis sp. nov., isolated from South Shetland Islands soil of Antarctica.</title>
        <authorList>
            <person name="Tian J."/>
        </authorList>
    </citation>
    <scope>NUCLEOTIDE SEQUENCE [LARGE SCALE GENOMIC DNA]</scope>
    <source>
        <strain evidence="6 7">S14-83T</strain>
        <plasmid evidence="6 7">unnamed1</plasmid>
    </source>
</reference>
<evidence type="ECO:0000256" key="3">
    <source>
        <dbReference type="ARBA" id="ARBA00022448"/>
    </source>
</evidence>
<proteinExistence type="inferred from homology"/>
<keyword evidence="3" id="KW-0813">Transport</keyword>
<evidence type="ECO:0000256" key="4">
    <source>
        <dbReference type="ARBA" id="ARBA00022729"/>
    </source>
</evidence>
<evidence type="ECO:0000256" key="2">
    <source>
        <dbReference type="ARBA" id="ARBA00008520"/>
    </source>
</evidence>
<keyword evidence="6" id="KW-0614">Plasmid</keyword>
<evidence type="ECO:0000313" key="6">
    <source>
        <dbReference type="EMBL" id="AZI44600.1"/>
    </source>
</evidence>
<protein>
    <submittedName>
        <fullName evidence="6">Extracellular solute-binding protein</fullName>
    </submittedName>
</protein>
<keyword evidence="7" id="KW-1185">Reference proteome</keyword>
<dbReference type="PANTHER" id="PTHR43649">
    <property type="entry name" value="ARABINOSE-BINDING PROTEIN-RELATED"/>
    <property type="match status" value="1"/>
</dbReference>
<feature type="signal peptide" evidence="5">
    <location>
        <begin position="1"/>
        <end position="22"/>
    </location>
</feature>
<dbReference type="Proteomes" id="UP000276417">
    <property type="component" value="Plasmid unnamed1"/>
</dbReference>
<geneLocation type="plasmid" evidence="6 7">
    <name>unnamed1</name>
</geneLocation>
<dbReference type="InterPro" id="IPR050490">
    <property type="entry name" value="Bact_solute-bd_prot1"/>
</dbReference>
<dbReference type="RefSeq" id="WP_124874394.1">
    <property type="nucleotide sequence ID" value="NZ_CP034185.1"/>
</dbReference>
<evidence type="ECO:0000256" key="5">
    <source>
        <dbReference type="SAM" id="SignalP"/>
    </source>
</evidence>
<dbReference type="InterPro" id="IPR006059">
    <property type="entry name" value="SBP"/>
</dbReference>
<name>A0A3G8YID5_9DEIO</name>
<accession>A0A3G8YID5</accession>
<comment type="subcellular location">
    <subcellularLocation>
        <location evidence="1">Cell envelope</location>
    </subcellularLocation>
</comment>
<comment type="similarity">
    <text evidence="2">Belongs to the bacterial solute-binding protein 1 family.</text>
</comment>
<organism evidence="6 7">
    <name type="scientific">Deinococcus psychrotolerans</name>
    <dbReference type="NCBI Taxonomy" id="2489213"/>
    <lineage>
        <taxon>Bacteria</taxon>
        <taxon>Thermotogati</taxon>
        <taxon>Deinococcota</taxon>
        <taxon>Deinococci</taxon>
        <taxon>Deinococcales</taxon>
        <taxon>Deinococcaceae</taxon>
        <taxon>Deinococcus</taxon>
    </lineage>
</organism>
<dbReference type="EMBL" id="CP034185">
    <property type="protein sequence ID" value="AZI44600.1"/>
    <property type="molecule type" value="Genomic_DNA"/>
</dbReference>
<dbReference type="Pfam" id="PF13416">
    <property type="entry name" value="SBP_bac_8"/>
    <property type="match status" value="1"/>
</dbReference>
<evidence type="ECO:0000256" key="1">
    <source>
        <dbReference type="ARBA" id="ARBA00004196"/>
    </source>
</evidence>
<dbReference type="KEGG" id="dph:EHF33_16995"/>
<dbReference type="OrthoDB" id="383937at2"/>
<dbReference type="SUPFAM" id="SSF53850">
    <property type="entry name" value="Periplasmic binding protein-like II"/>
    <property type="match status" value="1"/>
</dbReference>
<sequence>MRNKMMLGLMLLAAAATTQAAAQTTIKINGYAGQDPAIVGDLINRFVKPALAKDKINVTYEPLQGDYNQQLTTLLAAGNAGDVFYLPAETLDGFVATGKILPLNGVVATGPYINSLNAAFTRNGKTYAIAKDFNTLAVEYNKAVFDEAKVAYPDNTDTWSSLQTKLTNVKKALGNDYYGICLAPDYARMGQFAFAAGWKPFDSKGKTNLLDPAFVRAFNYFTGLAKNKVGVQPSEISQSWSGGCLGTGKVAAAIEGNWIVGFLKDNAPNLKYGTALIPKDDKTGKRGNFVYTVGWAINSGTKNKAAAVKVLNILTSPQVQQYVLEQGLAIPSRTSLQSNAFLKKTDAGAANSKAVFDGATDGTVRPYYFGVQGPDWIKPINTALAAVLSGQKSSADALKQAQSEMNTFQSR</sequence>
<gene>
    <name evidence="6" type="ORF">EHF33_16995</name>
</gene>
<feature type="chain" id="PRO_5017984841" evidence="5">
    <location>
        <begin position="23"/>
        <end position="411"/>
    </location>
</feature>
<keyword evidence="4 5" id="KW-0732">Signal</keyword>
<dbReference type="Gene3D" id="3.40.190.10">
    <property type="entry name" value="Periplasmic binding protein-like II"/>
    <property type="match status" value="1"/>
</dbReference>